<dbReference type="Proteomes" id="UP000481861">
    <property type="component" value="Unassembled WGS sequence"/>
</dbReference>
<dbReference type="InterPro" id="IPR000210">
    <property type="entry name" value="BTB/POZ_dom"/>
</dbReference>
<evidence type="ECO:0000313" key="4">
    <source>
        <dbReference type="Proteomes" id="UP000481861"/>
    </source>
</evidence>
<proteinExistence type="predicted"/>
<comment type="caution">
    <text evidence="3">The sequence shown here is derived from an EMBL/GenBank/DDBJ whole genome shotgun (WGS) entry which is preliminary data.</text>
</comment>
<organism evidence="3 4">
    <name type="scientific">Massariosphaeria phaeospora</name>
    <dbReference type="NCBI Taxonomy" id="100035"/>
    <lineage>
        <taxon>Eukaryota</taxon>
        <taxon>Fungi</taxon>
        <taxon>Dikarya</taxon>
        <taxon>Ascomycota</taxon>
        <taxon>Pezizomycotina</taxon>
        <taxon>Dothideomycetes</taxon>
        <taxon>Pleosporomycetidae</taxon>
        <taxon>Pleosporales</taxon>
        <taxon>Pleosporales incertae sedis</taxon>
        <taxon>Massariosphaeria</taxon>
    </lineage>
</organism>
<dbReference type="InterPro" id="IPR011333">
    <property type="entry name" value="SKP1/BTB/POZ_sf"/>
</dbReference>
<feature type="domain" description="BTB" evidence="2">
    <location>
        <begin position="24"/>
        <end position="84"/>
    </location>
</feature>
<evidence type="ECO:0000256" key="1">
    <source>
        <dbReference type="SAM" id="MobiDB-lite"/>
    </source>
</evidence>
<evidence type="ECO:0000313" key="3">
    <source>
        <dbReference type="EMBL" id="KAF2868103.1"/>
    </source>
</evidence>
<reference evidence="3 4" key="1">
    <citation type="submission" date="2020-01" db="EMBL/GenBank/DDBJ databases">
        <authorList>
            <consortium name="DOE Joint Genome Institute"/>
            <person name="Haridas S."/>
            <person name="Albert R."/>
            <person name="Binder M."/>
            <person name="Bloem J."/>
            <person name="Labutti K."/>
            <person name="Salamov A."/>
            <person name="Andreopoulos B."/>
            <person name="Baker S.E."/>
            <person name="Barry K."/>
            <person name="Bills G."/>
            <person name="Bluhm B.H."/>
            <person name="Cannon C."/>
            <person name="Castanera R."/>
            <person name="Culley D.E."/>
            <person name="Daum C."/>
            <person name="Ezra D."/>
            <person name="Gonzalez J.B."/>
            <person name="Henrissat B."/>
            <person name="Kuo A."/>
            <person name="Liang C."/>
            <person name="Lipzen A."/>
            <person name="Lutzoni F."/>
            <person name="Magnuson J."/>
            <person name="Mondo S."/>
            <person name="Nolan M."/>
            <person name="Ohm R."/>
            <person name="Pangilinan J."/>
            <person name="Park H.-J.H."/>
            <person name="Ramirez L."/>
            <person name="Alfaro M."/>
            <person name="Sun H."/>
            <person name="Tritt A."/>
            <person name="Yoshinaga Y."/>
            <person name="Zwiers L.-H.L."/>
            <person name="Turgeon B.G."/>
            <person name="Goodwin S.B."/>
            <person name="Spatafora J.W."/>
            <person name="Crous P.W."/>
            <person name="Grigoriev I.V."/>
        </authorList>
    </citation>
    <scope>NUCLEOTIDE SEQUENCE [LARGE SCALE GENOMIC DNA]</scope>
    <source>
        <strain evidence="3 4">CBS 611.86</strain>
    </source>
</reference>
<gene>
    <name evidence="3" type="ORF">BDV95DRAFT_580259</name>
</gene>
<name>A0A7C8M7N3_9PLEO</name>
<dbReference type="PANTHER" id="PTHR47843">
    <property type="entry name" value="BTB DOMAIN-CONTAINING PROTEIN-RELATED"/>
    <property type="match status" value="1"/>
</dbReference>
<evidence type="ECO:0000259" key="2">
    <source>
        <dbReference type="PROSITE" id="PS50097"/>
    </source>
</evidence>
<dbReference type="EMBL" id="JAADJZ010000020">
    <property type="protein sequence ID" value="KAF2868103.1"/>
    <property type="molecule type" value="Genomic_DNA"/>
</dbReference>
<sequence>MWPSLRYDIVESPLIKAVNIEEFCDLVLTCGDKTFHVHKAVVCAGADFFRKASQFPVGKEAEDKVINLPDDDPEMIRRMVMFLYLLDYDPTASSDCERLRRIKHCYGPVEQASHYHCRFNTGTFFGSEPAPGNLQSNMDCACVVQIPKDTLQPESPRPPQAPQTGFQHSRGQYTVQAANPLTIHATMYALADKYQIAGLAKSAGAKFKSCMQDHWDSEDFINAVQIAYTSTPDTDRGLRDVIVQAMKDWFKLDVTAMEGAEDKLGTMDELSFLLLKSWPKSTPQKGFGTQNGFGGVPMKTEKPRFGSRYQ</sequence>
<feature type="region of interest" description="Disordered" evidence="1">
    <location>
        <begin position="286"/>
        <end position="310"/>
    </location>
</feature>
<dbReference type="PANTHER" id="PTHR47843:SF5">
    <property type="entry name" value="BTB_POZ DOMAIN PROTEIN"/>
    <property type="match status" value="1"/>
</dbReference>
<dbReference type="PROSITE" id="PS50097">
    <property type="entry name" value="BTB"/>
    <property type="match status" value="1"/>
</dbReference>
<accession>A0A7C8M7N3</accession>
<keyword evidence="4" id="KW-1185">Reference proteome</keyword>
<dbReference type="OrthoDB" id="6359816at2759"/>
<protein>
    <recommendedName>
        <fullName evidence="2">BTB domain-containing protein</fullName>
    </recommendedName>
</protein>
<dbReference type="SUPFAM" id="SSF54695">
    <property type="entry name" value="POZ domain"/>
    <property type="match status" value="1"/>
</dbReference>
<dbReference type="AlphaFoldDB" id="A0A7C8M7N3"/>
<dbReference type="Gene3D" id="3.30.710.10">
    <property type="entry name" value="Potassium Channel Kv1.1, Chain A"/>
    <property type="match status" value="1"/>
</dbReference>
<dbReference type="Pfam" id="PF00651">
    <property type="entry name" value="BTB"/>
    <property type="match status" value="1"/>
</dbReference>
<dbReference type="SMART" id="SM00225">
    <property type="entry name" value="BTB"/>
    <property type="match status" value="1"/>
</dbReference>
<dbReference type="CDD" id="cd18186">
    <property type="entry name" value="BTB_POZ_ZBTB_KLHL-like"/>
    <property type="match status" value="1"/>
</dbReference>